<dbReference type="CDD" id="cd04647">
    <property type="entry name" value="LbH_MAT_like"/>
    <property type="match status" value="1"/>
</dbReference>
<dbReference type="InterPro" id="IPR018357">
    <property type="entry name" value="Hexapep_transf_CS"/>
</dbReference>
<evidence type="ECO:0000256" key="1">
    <source>
        <dbReference type="ARBA" id="ARBA00022679"/>
    </source>
</evidence>
<keyword evidence="1 4" id="KW-0808">Transferase</keyword>
<dbReference type="InterPro" id="IPR001451">
    <property type="entry name" value="Hexapep"/>
</dbReference>
<evidence type="ECO:0000256" key="3">
    <source>
        <dbReference type="ARBA" id="ARBA00023315"/>
    </source>
</evidence>
<evidence type="ECO:0000313" key="5">
    <source>
        <dbReference type="Proteomes" id="UP000322362"/>
    </source>
</evidence>
<dbReference type="Proteomes" id="UP000322362">
    <property type="component" value="Unassembled WGS sequence"/>
</dbReference>
<dbReference type="Pfam" id="PF00132">
    <property type="entry name" value="Hexapep"/>
    <property type="match status" value="1"/>
</dbReference>
<proteinExistence type="predicted"/>
<dbReference type="InterPro" id="IPR011004">
    <property type="entry name" value="Trimer_LpxA-like_sf"/>
</dbReference>
<keyword evidence="2" id="KW-0677">Repeat</keyword>
<reference evidence="4 5" key="1">
    <citation type="submission" date="2019-08" db="EMBL/GenBank/DDBJ databases">
        <title>Phlebobacter frassis gen. nov. sp. nov., a new member of family Sphingobacteriaceae isolated from sand fly rearing media.</title>
        <authorList>
            <person name="Kakumanu M.L."/>
            <person name="Marayati B.F."/>
            <person name="Wada-Katsumata A."/>
            <person name="Wasserberg G."/>
            <person name="Schal C."/>
            <person name="Apperson C.S."/>
            <person name="Ponnusamy L."/>
        </authorList>
    </citation>
    <scope>NUCLEOTIDE SEQUENCE [LARGE SCALE GENOMIC DNA]</scope>
    <source>
        <strain evidence="4 5">SSI9</strain>
    </source>
</reference>
<dbReference type="RefSeq" id="WP_148918428.1">
    <property type="nucleotide sequence ID" value="NZ_VTAV01000003.1"/>
</dbReference>
<protein>
    <submittedName>
        <fullName evidence="4">Acyltransferase</fullName>
    </submittedName>
</protein>
<evidence type="ECO:0000256" key="2">
    <source>
        <dbReference type="ARBA" id="ARBA00022737"/>
    </source>
</evidence>
<dbReference type="AlphaFoldDB" id="A0A5D4H714"/>
<gene>
    <name evidence="4" type="ORF">FXV77_06585</name>
</gene>
<accession>A0A5D4H714</accession>
<dbReference type="Gene3D" id="2.160.10.10">
    <property type="entry name" value="Hexapeptide repeat proteins"/>
    <property type="match status" value="1"/>
</dbReference>
<name>A0A5D4H714_9SPHI</name>
<dbReference type="SUPFAM" id="SSF51161">
    <property type="entry name" value="Trimeric LpxA-like enzymes"/>
    <property type="match status" value="1"/>
</dbReference>
<evidence type="ECO:0000313" key="4">
    <source>
        <dbReference type="EMBL" id="TYR36841.1"/>
    </source>
</evidence>
<dbReference type="PROSITE" id="PS00101">
    <property type="entry name" value="HEXAPEP_TRANSFERASES"/>
    <property type="match status" value="1"/>
</dbReference>
<dbReference type="GO" id="GO:0016746">
    <property type="term" value="F:acyltransferase activity"/>
    <property type="evidence" value="ECO:0007669"/>
    <property type="project" value="UniProtKB-KW"/>
</dbReference>
<sequence>MTNLLKKIWLDVFYRRLNTENWARKKGAKVGKNCRLLNITFSSEPYLVEIGDHVSATSVHFETHDGGIWVFRDKHRSWDIIKPIKIGNNVYLGLDVIVLPGVTIGDNVVVGARSIVTKDIPANSVVAGIPARVIKSIDEYYEKVKQDVKDTKLMRSSDKKKFYLNYFKQWQKD</sequence>
<keyword evidence="3 4" id="KW-0012">Acyltransferase</keyword>
<comment type="caution">
    <text evidence="4">The sequence shown here is derived from an EMBL/GenBank/DDBJ whole genome shotgun (WGS) entry which is preliminary data.</text>
</comment>
<dbReference type="PANTHER" id="PTHR23416">
    <property type="entry name" value="SIALIC ACID SYNTHASE-RELATED"/>
    <property type="match status" value="1"/>
</dbReference>
<dbReference type="InterPro" id="IPR051159">
    <property type="entry name" value="Hexapeptide_acetyltransf"/>
</dbReference>
<keyword evidence="5" id="KW-1185">Reference proteome</keyword>
<organism evidence="4 5">
    <name type="scientific">Sphingobacterium phlebotomi</name>
    <dbReference type="NCBI Taxonomy" id="2605433"/>
    <lineage>
        <taxon>Bacteria</taxon>
        <taxon>Pseudomonadati</taxon>
        <taxon>Bacteroidota</taxon>
        <taxon>Sphingobacteriia</taxon>
        <taxon>Sphingobacteriales</taxon>
        <taxon>Sphingobacteriaceae</taxon>
        <taxon>Sphingobacterium</taxon>
    </lineage>
</organism>
<dbReference type="EMBL" id="VTAV01000003">
    <property type="protein sequence ID" value="TYR36841.1"/>
    <property type="molecule type" value="Genomic_DNA"/>
</dbReference>